<dbReference type="Gene3D" id="3.40.50.150">
    <property type="entry name" value="Vaccinia Virus protein VP39"/>
    <property type="match status" value="1"/>
</dbReference>
<dbReference type="InterPro" id="IPR050447">
    <property type="entry name" value="Erg6_SMT_methyltransf"/>
</dbReference>
<evidence type="ECO:0000256" key="1">
    <source>
        <dbReference type="ARBA" id="ARBA00022679"/>
    </source>
</evidence>
<proteinExistence type="predicted"/>
<dbReference type="GO" id="GO:0032259">
    <property type="term" value="P:methylation"/>
    <property type="evidence" value="ECO:0007669"/>
    <property type="project" value="UniProtKB-KW"/>
</dbReference>
<sequence length="217" mass="22659">MPQTVLMGPRKTLLAGLARQLGHPRGLPGHAVGRLLNRANRGRVTAAVEALAVRRGETALDIGFGGGLGLDLLLRATNGGTVHGVELSATMLDRARRAFPANVAAGRLVLHEGTMTALPLPDASVTAAITVNTVYFVPDVAAAFTEIARVLAPGGRFVLGIGDPAAMAKAPFTEHGFRLRPVEELEHALATAGLEVRRHDRVGEGLAAFHLLVTEAA</sequence>
<reference evidence="4" key="1">
    <citation type="submission" date="2016-10" db="EMBL/GenBank/DDBJ databases">
        <authorList>
            <person name="Varghese N."/>
            <person name="Submissions S."/>
        </authorList>
    </citation>
    <scope>NUCLEOTIDE SEQUENCE [LARGE SCALE GENOMIC DNA]</scope>
    <source>
        <strain evidence="4">DSM 44993</strain>
    </source>
</reference>
<dbReference type="STRING" id="394193.SAMN04489732_12221"/>
<dbReference type="EMBL" id="FOEF01000022">
    <property type="protein sequence ID" value="SEP52736.1"/>
    <property type="molecule type" value="Genomic_DNA"/>
</dbReference>
<dbReference type="SUPFAM" id="SSF53335">
    <property type="entry name" value="S-adenosyl-L-methionine-dependent methyltransferases"/>
    <property type="match status" value="1"/>
</dbReference>
<feature type="domain" description="Methyltransferase type 11" evidence="2">
    <location>
        <begin position="60"/>
        <end position="159"/>
    </location>
</feature>
<keyword evidence="3" id="KW-0830">Ubiquinone</keyword>
<dbReference type="Pfam" id="PF08241">
    <property type="entry name" value="Methyltransf_11"/>
    <property type="match status" value="1"/>
</dbReference>
<dbReference type="Proteomes" id="UP000198582">
    <property type="component" value="Unassembled WGS sequence"/>
</dbReference>
<dbReference type="PANTHER" id="PTHR44068">
    <property type="entry name" value="ZGC:194242"/>
    <property type="match status" value="1"/>
</dbReference>
<evidence type="ECO:0000313" key="3">
    <source>
        <dbReference type="EMBL" id="SEP52736.1"/>
    </source>
</evidence>
<keyword evidence="3" id="KW-0489">Methyltransferase</keyword>
<dbReference type="InterPro" id="IPR029063">
    <property type="entry name" value="SAM-dependent_MTases_sf"/>
</dbReference>
<accession>A0A1H8YKQ7</accession>
<protein>
    <submittedName>
        <fullName evidence="3">Ubiquinone/menaquinone biosynthesis C-methylase UbiE</fullName>
    </submittedName>
</protein>
<name>A0A1H8YKQ7_9PSEU</name>
<gene>
    <name evidence="3" type="ORF">SAMN04489732_12221</name>
</gene>
<keyword evidence="4" id="KW-1185">Reference proteome</keyword>
<keyword evidence="1" id="KW-0808">Transferase</keyword>
<evidence type="ECO:0000259" key="2">
    <source>
        <dbReference type="Pfam" id="PF08241"/>
    </source>
</evidence>
<dbReference type="InterPro" id="IPR013216">
    <property type="entry name" value="Methyltransf_11"/>
</dbReference>
<dbReference type="PANTHER" id="PTHR44068:SF11">
    <property type="entry name" value="GERANYL DIPHOSPHATE 2-C-METHYLTRANSFERASE"/>
    <property type="match status" value="1"/>
</dbReference>
<evidence type="ECO:0000313" key="4">
    <source>
        <dbReference type="Proteomes" id="UP000198582"/>
    </source>
</evidence>
<dbReference type="CDD" id="cd02440">
    <property type="entry name" value="AdoMet_MTases"/>
    <property type="match status" value="1"/>
</dbReference>
<organism evidence="3 4">
    <name type="scientific">Amycolatopsis saalfeldensis</name>
    <dbReference type="NCBI Taxonomy" id="394193"/>
    <lineage>
        <taxon>Bacteria</taxon>
        <taxon>Bacillati</taxon>
        <taxon>Actinomycetota</taxon>
        <taxon>Actinomycetes</taxon>
        <taxon>Pseudonocardiales</taxon>
        <taxon>Pseudonocardiaceae</taxon>
        <taxon>Amycolatopsis</taxon>
    </lineage>
</organism>
<dbReference type="GO" id="GO:0008757">
    <property type="term" value="F:S-adenosylmethionine-dependent methyltransferase activity"/>
    <property type="evidence" value="ECO:0007669"/>
    <property type="project" value="InterPro"/>
</dbReference>
<dbReference type="AlphaFoldDB" id="A0A1H8YKQ7"/>